<evidence type="ECO:0000256" key="1">
    <source>
        <dbReference type="SAM" id="MobiDB-lite"/>
    </source>
</evidence>
<protein>
    <submittedName>
        <fullName evidence="2">Uncharacterized protein</fullName>
    </submittedName>
</protein>
<organism evidence="2 3">
    <name type="scientific">Liparis tanakae</name>
    <name type="common">Tanaka's snailfish</name>
    <dbReference type="NCBI Taxonomy" id="230148"/>
    <lineage>
        <taxon>Eukaryota</taxon>
        <taxon>Metazoa</taxon>
        <taxon>Chordata</taxon>
        <taxon>Craniata</taxon>
        <taxon>Vertebrata</taxon>
        <taxon>Euteleostomi</taxon>
        <taxon>Actinopterygii</taxon>
        <taxon>Neopterygii</taxon>
        <taxon>Teleostei</taxon>
        <taxon>Neoteleostei</taxon>
        <taxon>Acanthomorphata</taxon>
        <taxon>Eupercaria</taxon>
        <taxon>Perciformes</taxon>
        <taxon>Cottioidei</taxon>
        <taxon>Cottales</taxon>
        <taxon>Liparidae</taxon>
        <taxon>Liparis</taxon>
    </lineage>
</organism>
<proteinExistence type="predicted"/>
<name>A0A4Z2DYF4_9TELE</name>
<evidence type="ECO:0000313" key="3">
    <source>
        <dbReference type="Proteomes" id="UP000314294"/>
    </source>
</evidence>
<comment type="caution">
    <text evidence="2">The sequence shown here is derived from an EMBL/GenBank/DDBJ whole genome shotgun (WGS) entry which is preliminary data.</text>
</comment>
<evidence type="ECO:0000313" key="2">
    <source>
        <dbReference type="EMBL" id="TNN21526.1"/>
    </source>
</evidence>
<keyword evidence="3" id="KW-1185">Reference proteome</keyword>
<reference evidence="2 3" key="1">
    <citation type="submission" date="2019-03" db="EMBL/GenBank/DDBJ databases">
        <title>First draft genome of Liparis tanakae, snailfish: a comprehensive survey of snailfish specific genes.</title>
        <authorList>
            <person name="Kim W."/>
            <person name="Song I."/>
            <person name="Jeong J.-H."/>
            <person name="Kim D."/>
            <person name="Kim S."/>
            <person name="Ryu S."/>
            <person name="Song J.Y."/>
            <person name="Lee S.K."/>
        </authorList>
    </citation>
    <scope>NUCLEOTIDE SEQUENCE [LARGE SCALE GENOMIC DNA]</scope>
    <source>
        <tissue evidence="2">Muscle</tissue>
    </source>
</reference>
<gene>
    <name evidence="2" type="ORF">EYF80_068363</name>
</gene>
<sequence>MNLNNEALSLKKKEKVSRTEASCDETPAAAVQLKDPRHQTLCLQACVRPAVEQQPHPPEDMRRNDV</sequence>
<dbReference type="Proteomes" id="UP000314294">
    <property type="component" value="Unassembled WGS sequence"/>
</dbReference>
<feature type="region of interest" description="Disordered" evidence="1">
    <location>
        <begin position="1"/>
        <end position="21"/>
    </location>
</feature>
<dbReference type="AlphaFoldDB" id="A0A4Z2DYF4"/>
<accession>A0A4Z2DYF4</accession>
<dbReference type="EMBL" id="SRLO01027458">
    <property type="protein sequence ID" value="TNN21526.1"/>
    <property type="molecule type" value="Genomic_DNA"/>
</dbReference>